<proteinExistence type="predicted"/>
<dbReference type="OrthoDB" id="3734424at2"/>
<evidence type="ECO:0000256" key="4">
    <source>
        <dbReference type="ARBA" id="ARBA00023136"/>
    </source>
</evidence>
<comment type="subcellular location">
    <subcellularLocation>
        <location evidence="1">Membrane</location>
        <topology evidence="1">Multi-pass membrane protein</topology>
    </subcellularLocation>
</comment>
<keyword evidence="2 6" id="KW-0812">Transmembrane</keyword>
<feature type="transmembrane region" description="Helical" evidence="6">
    <location>
        <begin position="175"/>
        <end position="193"/>
    </location>
</feature>
<dbReference type="PANTHER" id="PTHR37422:SF23">
    <property type="entry name" value="TEICHURONIC ACID BIOSYNTHESIS PROTEIN TUAE"/>
    <property type="match status" value="1"/>
</dbReference>
<evidence type="ECO:0000256" key="3">
    <source>
        <dbReference type="ARBA" id="ARBA00022989"/>
    </source>
</evidence>
<dbReference type="Pfam" id="PF04932">
    <property type="entry name" value="Wzy_C"/>
    <property type="match status" value="1"/>
</dbReference>
<dbReference type="InterPro" id="IPR007016">
    <property type="entry name" value="O-antigen_ligase-rel_domated"/>
</dbReference>
<dbReference type="InterPro" id="IPR051533">
    <property type="entry name" value="WaaL-like"/>
</dbReference>
<keyword evidence="9" id="KW-1185">Reference proteome</keyword>
<dbReference type="GO" id="GO:0016020">
    <property type="term" value="C:membrane"/>
    <property type="evidence" value="ECO:0007669"/>
    <property type="project" value="UniProtKB-SubCell"/>
</dbReference>
<dbReference type="Proteomes" id="UP000292373">
    <property type="component" value="Unassembled WGS sequence"/>
</dbReference>
<dbReference type="AlphaFoldDB" id="A0A4Q9KBF3"/>
<organism evidence="8 9">
    <name type="scientific">Propioniciclava sinopodophylli</name>
    <dbReference type="NCBI Taxonomy" id="1837344"/>
    <lineage>
        <taxon>Bacteria</taxon>
        <taxon>Bacillati</taxon>
        <taxon>Actinomycetota</taxon>
        <taxon>Actinomycetes</taxon>
        <taxon>Propionibacteriales</taxon>
        <taxon>Propionibacteriaceae</taxon>
        <taxon>Propioniciclava</taxon>
    </lineage>
</organism>
<evidence type="ECO:0000256" key="1">
    <source>
        <dbReference type="ARBA" id="ARBA00004141"/>
    </source>
</evidence>
<sequence length="379" mass="38946">MLPRARGLGLLDSVALGVLGLWCVWVVAATVLAGRPVSHTLPYLVPPLFVVAGVALGRWAAAHEHARWVGIALLGVGLVFLLGWLITPAPGKLPTRYPNANAAVAVQLIALSCLTWLAQRRRPASEKPRWLAPAALVLALTVIAVNASTAGTAVAAVVLLLCLSAVALRTGPWRWLTVLTGGAALASAAYAQVTLARQSEWPPMALAALNRVRKQLWSEALGLWARHPTTGGGAGSFRETNALSVDPDLAAAHSSVLQVGSEFGFVGLALFGAVMVLGLVLATRRDRATSLIAATAWVGLGVHSTMDHLYEFAAVTVAAAAVLGWASASQNSSTSPNVSRHADAGGGEAASGRDVSSGPAPGTGNGTSPAEGPVRRPMA</sequence>
<protein>
    <submittedName>
        <fullName evidence="8">O-antigen ligase domain-containing protein</fullName>
    </submittedName>
</protein>
<feature type="compositionally biased region" description="Polar residues" evidence="5">
    <location>
        <begin position="329"/>
        <end position="338"/>
    </location>
</feature>
<gene>
    <name evidence="8" type="ORF">ET989_12560</name>
</gene>
<dbReference type="GO" id="GO:0016874">
    <property type="term" value="F:ligase activity"/>
    <property type="evidence" value="ECO:0007669"/>
    <property type="project" value="UniProtKB-KW"/>
</dbReference>
<evidence type="ECO:0000256" key="2">
    <source>
        <dbReference type="ARBA" id="ARBA00022692"/>
    </source>
</evidence>
<dbReference type="EMBL" id="SDMQ01000014">
    <property type="protein sequence ID" value="TBT83124.1"/>
    <property type="molecule type" value="Genomic_DNA"/>
</dbReference>
<comment type="caution">
    <text evidence="8">The sequence shown here is derived from an EMBL/GenBank/DDBJ whole genome shotgun (WGS) entry which is preliminary data.</text>
</comment>
<accession>A0A4Q9KBF3</accession>
<dbReference type="PANTHER" id="PTHR37422">
    <property type="entry name" value="TEICHURONIC ACID BIOSYNTHESIS PROTEIN TUAE"/>
    <property type="match status" value="1"/>
</dbReference>
<feature type="domain" description="O-antigen ligase-related" evidence="7">
    <location>
        <begin position="134"/>
        <end position="271"/>
    </location>
</feature>
<feature type="transmembrane region" description="Helical" evidence="6">
    <location>
        <begin position="263"/>
        <end position="282"/>
    </location>
</feature>
<keyword evidence="3 6" id="KW-1133">Transmembrane helix</keyword>
<evidence type="ECO:0000313" key="9">
    <source>
        <dbReference type="Proteomes" id="UP000292373"/>
    </source>
</evidence>
<feature type="transmembrane region" description="Helical" evidence="6">
    <location>
        <begin position="99"/>
        <end position="118"/>
    </location>
</feature>
<name>A0A4Q9KBF3_9ACTN</name>
<feature type="transmembrane region" description="Helical" evidence="6">
    <location>
        <begin position="43"/>
        <end position="61"/>
    </location>
</feature>
<dbReference type="RefSeq" id="WP_131169507.1">
    <property type="nucleotide sequence ID" value="NZ_SDMQ01000014.1"/>
</dbReference>
<evidence type="ECO:0000256" key="5">
    <source>
        <dbReference type="SAM" id="MobiDB-lite"/>
    </source>
</evidence>
<feature type="transmembrane region" description="Helical" evidence="6">
    <location>
        <begin position="153"/>
        <end position="168"/>
    </location>
</feature>
<evidence type="ECO:0000259" key="7">
    <source>
        <dbReference type="Pfam" id="PF04932"/>
    </source>
</evidence>
<reference evidence="8 9" key="1">
    <citation type="submission" date="2019-01" db="EMBL/GenBank/DDBJ databases">
        <title>Lactibacter flavus gen. nov., sp. nov., a novel bacterium of the family Propionibacteriaceae isolated from raw milk and dairy products.</title>
        <authorList>
            <person name="Huptas C."/>
            <person name="Wenning M."/>
            <person name="Breitenwieser F."/>
            <person name="Doll E."/>
            <person name="Von Neubeck M."/>
            <person name="Busse H.-J."/>
            <person name="Scherer S."/>
        </authorList>
    </citation>
    <scope>NUCLEOTIDE SEQUENCE [LARGE SCALE GENOMIC DNA]</scope>
    <source>
        <strain evidence="8 9">KCTC 33808</strain>
    </source>
</reference>
<feature type="transmembrane region" description="Helical" evidence="6">
    <location>
        <begin position="130"/>
        <end position="147"/>
    </location>
</feature>
<keyword evidence="8" id="KW-0436">Ligase</keyword>
<evidence type="ECO:0000256" key="6">
    <source>
        <dbReference type="SAM" id="Phobius"/>
    </source>
</evidence>
<keyword evidence="4 6" id="KW-0472">Membrane</keyword>
<feature type="transmembrane region" description="Helical" evidence="6">
    <location>
        <begin position="68"/>
        <end position="87"/>
    </location>
</feature>
<feature type="region of interest" description="Disordered" evidence="5">
    <location>
        <begin position="329"/>
        <end position="379"/>
    </location>
</feature>
<evidence type="ECO:0000313" key="8">
    <source>
        <dbReference type="EMBL" id="TBT83124.1"/>
    </source>
</evidence>